<evidence type="ECO:0000256" key="1">
    <source>
        <dbReference type="ARBA" id="ARBA00006484"/>
    </source>
</evidence>
<dbReference type="Pfam" id="PF00106">
    <property type="entry name" value="adh_short"/>
    <property type="match status" value="1"/>
</dbReference>
<organism evidence="4 5">
    <name type="scientific">Skeletonema marinoi</name>
    <dbReference type="NCBI Taxonomy" id="267567"/>
    <lineage>
        <taxon>Eukaryota</taxon>
        <taxon>Sar</taxon>
        <taxon>Stramenopiles</taxon>
        <taxon>Ochrophyta</taxon>
        <taxon>Bacillariophyta</taxon>
        <taxon>Coscinodiscophyceae</taxon>
        <taxon>Thalassiosirophycidae</taxon>
        <taxon>Thalassiosirales</taxon>
        <taxon>Skeletonemataceae</taxon>
        <taxon>Skeletonema</taxon>
        <taxon>Skeletonema marinoi-dohrnii complex</taxon>
    </lineage>
</organism>
<reference evidence="4" key="1">
    <citation type="submission" date="2023-06" db="EMBL/GenBank/DDBJ databases">
        <title>Survivors Of The Sea: Transcriptome response of Skeletonema marinoi to long-term dormancy.</title>
        <authorList>
            <person name="Pinder M.I.M."/>
            <person name="Kourtchenko O."/>
            <person name="Robertson E.K."/>
            <person name="Larsson T."/>
            <person name="Maumus F."/>
            <person name="Osuna-Cruz C.M."/>
            <person name="Vancaester E."/>
            <person name="Stenow R."/>
            <person name="Vandepoele K."/>
            <person name="Ploug H."/>
            <person name="Bruchert V."/>
            <person name="Godhe A."/>
            <person name="Topel M."/>
        </authorList>
    </citation>
    <scope>NUCLEOTIDE SEQUENCE</scope>
    <source>
        <strain evidence="4">R05AC</strain>
    </source>
</reference>
<name>A0AAD8XWH9_9STRA</name>
<comment type="caution">
    <text evidence="4">The sequence shown here is derived from an EMBL/GenBank/DDBJ whole genome shotgun (WGS) entry which is preliminary data.</text>
</comment>
<evidence type="ECO:0000313" key="4">
    <source>
        <dbReference type="EMBL" id="KAK1735189.1"/>
    </source>
</evidence>
<dbReference type="GO" id="GO:0006633">
    <property type="term" value="P:fatty acid biosynthetic process"/>
    <property type="evidence" value="ECO:0007669"/>
    <property type="project" value="TreeGrafter"/>
</dbReference>
<dbReference type="EC" id="1.1.1.100" evidence="4"/>
<protein>
    <submittedName>
        <fullName evidence="4">3-oxoacyl-[acyl-carrier protein] reductase</fullName>
        <ecNumber evidence="4">1.1.1.100</ecNumber>
    </submittedName>
</protein>
<dbReference type="InterPro" id="IPR002347">
    <property type="entry name" value="SDR_fam"/>
</dbReference>
<dbReference type="AlphaFoldDB" id="A0AAD8XWH9"/>
<dbReference type="PANTHER" id="PTHR42760">
    <property type="entry name" value="SHORT-CHAIN DEHYDROGENASES/REDUCTASES FAMILY MEMBER"/>
    <property type="match status" value="1"/>
</dbReference>
<comment type="similarity">
    <text evidence="1 3">Belongs to the short-chain dehydrogenases/reductases (SDR) family.</text>
</comment>
<evidence type="ECO:0000313" key="5">
    <source>
        <dbReference type="Proteomes" id="UP001224775"/>
    </source>
</evidence>
<dbReference type="Gene3D" id="3.40.50.720">
    <property type="entry name" value="NAD(P)-binding Rossmann-like Domain"/>
    <property type="match status" value="1"/>
</dbReference>
<dbReference type="GO" id="GO:0004316">
    <property type="term" value="F:3-oxoacyl-[acyl-carrier-protein] reductase (NADPH) activity"/>
    <property type="evidence" value="ECO:0007669"/>
    <property type="project" value="UniProtKB-EC"/>
</dbReference>
<dbReference type="EMBL" id="JATAAI010000035">
    <property type="protein sequence ID" value="KAK1735189.1"/>
    <property type="molecule type" value="Genomic_DNA"/>
</dbReference>
<gene>
    <name evidence="4" type="ORF">QTG54_014255</name>
</gene>
<sequence>MWLRLANQTAIVTGAGSGIGRAIALALAEQNCNLFLTDVHSENLEHVVAECTKVVPNNNISVESSVCDVRDKLQVEQAIRKADVFASSSSAAAASFSVASILVNCAGITRDGRVTNLSDSDWDDVLDINLKGTFLMCKHFCEPGRAASLLTGSDTTHHNGTGGGSIINVGSIISEYGNMGQVNYAASKGGVVGLTRSLAKEMALFSHKIIPEEGVAEIIPPSIRVNCIQPGFIHTPMAHAVPDKIMSQMKQRIALRRLGQAEDVANLALFLASNARSGYITGEVIECSGMLRL</sequence>
<keyword evidence="5" id="KW-1185">Reference proteome</keyword>
<dbReference type="InterPro" id="IPR036291">
    <property type="entry name" value="NAD(P)-bd_dom_sf"/>
</dbReference>
<dbReference type="Proteomes" id="UP001224775">
    <property type="component" value="Unassembled WGS sequence"/>
</dbReference>
<dbReference type="GO" id="GO:0048038">
    <property type="term" value="F:quinone binding"/>
    <property type="evidence" value="ECO:0007669"/>
    <property type="project" value="TreeGrafter"/>
</dbReference>
<dbReference type="InterPro" id="IPR020904">
    <property type="entry name" value="Sc_DH/Rdtase_CS"/>
</dbReference>
<dbReference type="SUPFAM" id="SSF51735">
    <property type="entry name" value="NAD(P)-binding Rossmann-fold domains"/>
    <property type="match status" value="1"/>
</dbReference>
<keyword evidence="2 4" id="KW-0560">Oxidoreductase</keyword>
<proteinExistence type="inferred from homology"/>
<accession>A0AAD8XWH9</accession>
<dbReference type="PRINTS" id="PR00080">
    <property type="entry name" value="SDRFAMILY"/>
</dbReference>
<evidence type="ECO:0000256" key="2">
    <source>
        <dbReference type="ARBA" id="ARBA00023002"/>
    </source>
</evidence>
<dbReference type="PROSITE" id="PS00061">
    <property type="entry name" value="ADH_SHORT"/>
    <property type="match status" value="1"/>
</dbReference>
<dbReference type="PANTHER" id="PTHR42760:SF83">
    <property type="entry name" value="(3R)-3-HYDROXYACYL-COA DEHYDROGENASE"/>
    <property type="match status" value="1"/>
</dbReference>
<dbReference type="PRINTS" id="PR00081">
    <property type="entry name" value="GDHRDH"/>
</dbReference>
<evidence type="ECO:0000256" key="3">
    <source>
        <dbReference type="RuleBase" id="RU000363"/>
    </source>
</evidence>